<sequence length="160" mass="19073">MLTKQERIERLLVHEDATWHWRYWGLFFNLIVVAFISYQTSIYLPLILFAVYLPQLCVAWCKTKVLLTFNSEPRYRRWVYSDFIVEWFIFLLFLCLLAAHHTGFLTIWTLLTILGVGTIGGLVFSRLVHRVILTFDAHHVTNRMFDEAKTERYTHRKTSS</sequence>
<evidence type="ECO:0000313" key="2">
    <source>
        <dbReference type="EMBL" id="UTT42552.1"/>
    </source>
</evidence>
<keyword evidence="3" id="KW-1185">Reference proteome</keyword>
<organism evidence="2 3">
    <name type="scientific">Exiguobacterium aurantiacum</name>
    <dbReference type="NCBI Taxonomy" id="33987"/>
    <lineage>
        <taxon>Bacteria</taxon>
        <taxon>Bacillati</taxon>
        <taxon>Bacillota</taxon>
        <taxon>Bacilli</taxon>
        <taxon>Bacillales</taxon>
        <taxon>Bacillales Family XII. Incertae Sedis</taxon>
        <taxon>Exiguobacterium</taxon>
    </lineage>
</organism>
<gene>
    <name evidence="2" type="ORF">NMQ00_13620</name>
</gene>
<protein>
    <submittedName>
        <fullName evidence="2">Uncharacterized protein</fullName>
    </submittedName>
</protein>
<feature type="transmembrane region" description="Helical" evidence="1">
    <location>
        <begin position="79"/>
        <end position="99"/>
    </location>
</feature>
<keyword evidence="1" id="KW-0472">Membrane</keyword>
<dbReference type="RefSeq" id="WP_255177114.1">
    <property type="nucleotide sequence ID" value="NZ_CP101462.1"/>
</dbReference>
<evidence type="ECO:0000256" key="1">
    <source>
        <dbReference type="SAM" id="Phobius"/>
    </source>
</evidence>
<keyword evidence="1" id="KW-1133">Transmembrane helix</keyword>
<dbReference type="EMBL" id="CP101462">
    <property type="protein sequence ID" value="UTT42552.1"/>
    <property type="molecule type" value="Genomic_DNA"/>
</dbReference>
<feature type="transmembrane region" description="Helical" evidence="1">
    <location>
        <begin position="105"/>
        <end position="124"/>
    </location>
</feature>
<evidence type="ECO:0000313" key="3">
    <source>
        <dbReference type="Proteomes" id="UP001060325"/>
    </source>
</evidence>
<dbReference type="Proteomes" id="UP001060325">
    <property type="component" value="Chromosome"/>
</dbReference>
<accession>A0ABY5FLV8</accession>
<feature type="transmembrane region" description="Helical" evidence="1">
    <location>
        <begin position="21"/>
        <end position="40"/>
    </location>
</feature>
<keyword evidence="1" id="KW-0812">Transmembrane</keyword>
<proteinExistence type="predicted"/>
<feature type="transmembrane region" description="Helical" evidence="1">
    <location>
        <begin position="46"/>
        <end position="67"/>
    </location>
</feature>
<name>A0ABY5FLV8_9BACL</name>
<reference evidence="2" key="1">
    <citation type="submission" date="2022-07" db="EMBL/GenBank/DDBJ databases">
        <title>Complete genome of CX2.</title>
        <authorList>
            <person name="Cao G."/>
        </authorList>
    </citation>
    <scope>NUCLEOTIDE SEQUENCE</scope>
    <source>
        <strain evidence="2">CX2</strain>
    </source>
</reference>